<proteinExistence type="predicted"/>
<protein>
    <submittedName>
        <fullName evidence="3">Allergen Tha p 2</fullName>
    </submittedName>
</protein>
<evidence type="ECO:0000256" key="1">
    <source>
        <dbReference type="SAM" id="SignalP"/>
    </source>
</evidence>
<dbReference type="Pfam" id="PF26607">
    <property type="entry name" value="DUF8189"/>
    <property type="match status" value="1"/>
</dbReference>
<accession>A0A9Q0N678</accession>
<dbReference type="Proteomes" id="UP001151699">
    <property type="component" value="Chromosome B"/>
</dbReference>
<dbReference type="AlphaFoldDB" id="A0A9Q0N678"/>
<comment type="caution">
    <text evidence="3">The sequence shown here is derived from an EMBL/GenBank/DDBJ whole genome shotgun (WGS) entry which is preliminary data.</text>
</comment>
<evidence type="ECO:0000313" key="4">
    <source>
        <dbReference type="Proteomes" id="UP001151699"/>
    </source>
</evidence>
<keyword evidence="4" id="KW-1185">Reference proteome</keyword>
<feature type="signal peptide" evidence="1">
    <location>
        <begin position="1"/>
        <end position="20"/>
    </location>
</feature>
<feature type="chain" id="PRO_5040290194" evidence="1">
    <location>
        <begin position="21"/>
        <end position="366"/>
    </location>
</feature>
<organism evidence="3 4">
    <name type="scientific">Pseudolycoriella hygida</name>
    <dbReference type="NCBI Taxonomy" id="35572"/>
    <lineage>
        <taxon>Eukaryota</taxon>
        <taxon>Metazoa</taxon>
        <taxon>Ecdysozoa</taxon>
        <taxon>Arthropoda</taxon>
        <taxon>Hexapoda</taxon>
        <taxon>Insecta</taxon>
        <taxon>Pterygota</taxon>
        <taxon>Neoptera</taxon>
        <taxon>Endopterygota</taxon>
        <taxon>Diptera</taxon>
        <taxon>Nematocera</taxon>
        <taxon>Sciaroidea</taxon>
        <taxon>Sciaridae</taxon>
        <taxon>Pseudolycoriella</taxon>
    </lineage>
</organism>
<feature type="domain" description="PLL-like beta propeller" evidence="2">
    <location>
        <begin position="36"/>
        <end position="317"/>
    </location>
</feature>
<name>A0A9Q0N678_9DIPT</name>
<evidence type="ECO:0000259" key="2">
    <source>
        <dbReference type="Pfam" id="PF26607"/>
    </source>
</evidence>
<dbReference type="SUPFAM" id="SSF89372">
    <property type="entry name" value="Fucose-specific lectin"/>
    <property type="match status" value="1"/>
</dbReference>
<dbReference type="OrthoDB" id="8123454at2759"/>
<sequence>MLYLNCRLLSVLVLLKYANAWSSFESLGGGVTAIASASWGPGRIDLFAPAGDGQIWHKAFASGSWGGWGGIGGLNLNTKLKPSAFSIKPNWVDIVYTGTDESLYRKTWNGNAWSDWKKSTNGGSFLSGPSITASPGDTTYLHVFVIGKDTALWHCAIDVNTNTWTTWESMGGGLIGDPAAVSWGPGRFDIFCIAGDSQLWQKTYDNGWKDWQLVYGGLFRPGVGAASKATGSLSVFLKGGDDAVWHRSYSNGAWQDLERIGGKIQSSPSAVSTGSTRIDVYSVGASDSAVYQSYWETRTEPDKDHNNYGCFKGKCWSKCSTTFVSIISEYEWCYSTKGNSQDFQYVACETYNTCNPKWKCAGSCTV</sequence>
<dbReference type="EMBL" id="WJQU01000002">
    <property type="protein sequence ID" value="KAJ6644239.1"/>
    <property type="molecule type" value="Genomic_DNA"/>
</dbReference>
<reference evidence="3" key="1">
    <citation type="submission" date="2022-07" db="EMBL/GenBank/DDBJ databases">
        <authorList>
            <person name="Trinca V."/>
            <person name="Uliana J.V.C."/>
            <person name="Torres T.T."/>
            <person name="Ward R.J."/>
            <person name="Monesi N."/>
        </authorList>
    </citation>
    <scope>NUCLEOTIDE SEQUENCE</scope>
    <source>
        <strain evidence="3">HSMRA1968</strain>
        <tissue evidence="3">Whole embryos</tissue>
    </source>
</reference>
<dbReference type="Gene3D" id="2.120.10.70">
    <property type="entry name" value="Fucose-specific lectin"/>
    <property type="match status" value="1"/>
</dbReference>
<gene>
    <name evidence="3" type="primary">ALL2_2</name>
    <name evidence="3" type="ORF">Bhyg_09206</name>
</gene>
<keyword evidence="1" id="KW-0732">Signal</keyword>
<evidence type="ECO:0000313" key="3">
    <source>
        <dbReference type="EMBL" id="KAJ6644239.1"/>
    </source>
</evidence>
<dbReference type="InterPro" id="IPR058502">
    <property type="entry name" value="PLL-like_beta-prop"/>
</dbReference>